<dbReference type="KEGG" id="scl:sce2423"/>
<feature type="transmembrane region" description="Helical" evidence="2">
    <location>
        <begin position="103"/>
        <end position="126"/>
    </location>
</feature>
<gene>
    <name evidence="3" type="ordered locus">sce2423</name>
</gene>
<evidence type="ECO:0000313" key="4">
    <source>
        <dbReference type="Proteomes" id="UP000002139"/>
    </source>
</evidence>
<feature type="transmembrane region" description="Helical" evidence="2">
    <location>
        <begin position="187"/>
        <end position="212"/>
    </location>
</feature>
<proteinExistence type="predicted"/>
<feature type="transmembrane region" description="Helical" evidence="2">
    <location>
        <begin position="45"/>
        <end position="67"/>
    </location>
</feature>
<feature type="transmembrane region" description="Helical" evidence="2">
    <location>
        <begin position="233"/>
        <end position="258"/>
    </location>
</feature>
<keyword evidence="4" id="KW-1185">Reference proteome</keyword>
<dbReference type="BioCyc" id="SCEL448385:SCE_RS12415-MONOMER"/>
<dbReference type="Proteomes" id="UP000002139">
    <property type="component" value="Chromosome"/>
</dbReference>
<accession>A9G262</accession>
<evidence type="ECO:0000313" key="3">
    <source>
        <dbReference type="EMBL" id="CAN92582.1"/>
    </source>
</evidence>
<dbReference type="HOGENOM" id="CLU_863058_0_0_7"/>
<sequence length="322" mass="32360">MSAPAERGASDPGSQGAAVAEPGRARRAAGRPAAHERPAAVALYFGYRALASLVVAAPLSVFVAQIVGEYPRGDAILFDPGGLMLSELARLSAHAAAALATQLGLGTLLAAALGLLPLAVLLAALSQRGPLSAQDLGGRAARALGPLALLWGVALAAQVAAAALVLLPGTKLCAELPILPRGRDLAAIAVAVVALVPVAAIALLHDLARVAVVGEQRGFYTAVSRGLDALRDAPLAAVWACASRGALAVVALAGGALGMHLAGVSTGPRVAAALAAQLAALAAAAYLRASWLAAAFRLLDRSAERAEEFLDIRPHPRNVARP</sequence>
<feature type="transmembrane region" description="Helical" evidence="2">
    <location>
        <begin position="147"/>
        <end position="167"/>
    </location>
</feature>
<feature type="region of interest" description="Disordered" evidence="1">
    <location>
        <begin position="1"/>
        <end position="32"/>
    </location>
</feature>
<dbReference type="RefSeq" id="WP_012235055.1">
    <property type="nucleotide sequence ID" value="NC_010162.1"/>
</dbReference>
<dbReference type="STRING" id="448385.sce2423"/>
<keyword evidence="2" id="KW-0812">Transmembrane</keyword>
<reference evidence="3 4" key="1">
    <citation type="journal article" date="2007" name="Nat. Biotechnol.">
        <title>Complete genome sequence of the myxobacterium Sorangium cellulosum.</title>
        <authorList>
            <person name="Schneiker S."/>
            <person name="Perlova O."/>
            <person name="Kaiser O."/>
            <person name="Gerth K."/>
            <person name="Alici A."/>
            <person name="Altmeyer M.O."/>
            <person name="Bartels D."/>
            <person name="Bekel T."/>
            <person name="Beyer S."/>
            <person name="Bode E."/>
            <person name="Bode H.B."/>
            <person name="Bolten C.J."/>
            <person name="Choudhuri J.V."/>
            <person name="Doss S."/>
            <person name="Elnakady Y.A."/>
            <person name="Frank B."/>
            <person name="Gaigalat L."/>
            <person name="Goesmann A."/>
            <person name="Groeger C."/>
            <person name="Gross F."/>
            <person name="Jelsbak L."/>
            <person name="Jelsbak L."/>
            <person name="Kalinowski J."/>
            <person name="Kegler C."/>
            <person name="Knauber T."/>
            <person name="Konietzny S."/>
            <person name="Kopp M."/>
            <person name="Krause L."/>
            <person name="Krug D."/>
            <person name="Linke B."/>
            <person name="Mahmud T."/>
            <person name="Martinez-Arias R."/>
            <person name="McHardy A.C."/>
            <person name="Merai M."/>
            <person name="Meyer F."/>
            <person name="Mormann S."/>
            <person name="Munoz-Dorado J."/>
            <person name="Perez J."/>
            <person name="Pradella S."/>
            <person name="Rachid S."/>
            <person name="Raddatz G."/>
            <person name="Rosenau F."/>
            <person name="Rueckert C."/>
            <person name="Sasse F."/>
            <person name="Scharfe M."/>
            <person name="Schuster S.C."/>
            <person name="Suen G."/>
            <person name="Treuner-Lange A."/>
            <person name="Velicer G.J."/>
            <person name="Vorholter F.-J."/>
            <person name="Weissman K.J."/>
            <person name="Welch R.D."/>
            <person name="Wenzel S.C."/>
            <person name="Whitworth D.E."/>
            <person name="Wilhelm S."/>
            <person name="Wittmann C."/>
            <person name="Bloecker H."/>
            <person name="Puehler A."/>
            <person name="Mueller R."/>
        </authorList>
    </citation>
    <scope>NUCLEOTIDE SEQUENCE [LARGE SCALE GENOMIC DNA]</scope>
    <source>
        <strain evidence="4">So ce56</strain>
    </source>
</reference>
<feature type="transmembrane region" description="Helical" evidence="2">
    <location>
        <begin position="270"/>
        <end position="287"/>
    </location>
</feature>
<organism evidence="3 4">
    <name type="scientific">Sorangium cellulosum (strain So ce56)</name>
    <name type="common">Polyangium cellulosum (strain So ce56)</name>
    <dbReference type="NCBI Taxonomy" id="448385"/>
    <lineage>
        <taxon>Bacteria</taxon>
        <taxon>Pseudomonadati</taxon>
        <taxon>Myxococcota</taxon>
        <taxon>Polyangia</taxon>
        <taxon>Polyangiales</taxon>
        <taxon>Polyangiaceae</taxon>
        <taxon>Sorangium</taxon>
    </lineage>
</organism>
<evidence type="ECO:0000256" key="2">
    <source>
        <dbReference type="SAM" id="Phobius"/>
    </source>
</evidence>
<name>A9G262_SORC5</name>
<keyword evidence="2" id="KW-1133">Transmembrane helix</keyword>
<keyword evidence="2" id="KW-0472">Membrane</keyword>
<evidence type="ECO:0000256" key="1">
    <source>
        <dbReference type="SAM" id="MobiDB-lite"/>
    </source>
</evidence>
<dbReference type="AlphaFoldDB" id="A9G262"/>
<dbReference type="EMBL" id="AM746676">
    <property type="protein sequence ID" value="CAN92582.1"/>
    <property type="molecule type" value="Genomic_DNA"/>
</dbReference>
<protein>
    <submittedName>
        <fullName evidence="3">Uncharacterized protein</fullName>
    </submittedName>
</protein>